<gene>
    <name evidence="2" type="ORF">FSS13T_16910</name>
</gene>
<name>A0ABN0QFR6_9FLAO</name>
<sequence>MLFGKNNFPIIYITCKTFAFLIVSNYSFLQIRNKTNIIAIFSFAKKYANYKFHELYNKKNSLIA</sequence>
<keyword evidence="1" id="KW-1133">Transmembrane helix</keyword>
<feature type="transmembrane region" description="Helical" evidence="1">
    <location>
        <begin position="6"/>
        <end position="28"/>
    </location>
</feature>
<comment type="caution">
    <text evidence="2">The sequence shown here is derived from an EMBL/GenBank/DDBJ whole genome shotgun (WGS) entry which is preliminary data.</text>
</comment>
<evidence type="ECO:0000256" key="1">
    <source>
        <dbReference type="SAM" id="Phobius"/>
    </source>
</evidence>
<protein>
    <submittedName>
        <fullName evidence="2">Uncharacterized protein</fullName>
    </submittedName>
</protein>
<dbReference type="Proteomes" id="UP000018234">
    <property type="component" value="Unassembled WGS sequence"/>
</dbReference>
<dbReference type="EMBL" id="AVFO01000030">
    <property type="protein sequence ID" value="ESU25457.1"/>
    <property type="molecule type" value="Genomic_DNA"/>
</dbReference>
<accession>A0ABN0QFR6</accession>
<keyword evidence="1" id="KW-0812">Transmembrane</keyword>
<evidence type="ECO:0000313" key="3">
    <source>
        <dbReference type="Proteomes" id="UP000018234"/>
    </source>
</evidence>
<evidence type="ECO:0000313" key="2">
    <source>
        <dbReference type="EMBL" id="ESU25457.1"/>
    </source>
</evidence>
<keyword evidence="1" id="KW-0472">Membrane</keyword>
<keyword evidence="3" id="KW-1185">Reference proteome</keyword>
<proteinExistence type="predicted"/>
<reference evidence="2 3" key="1">
    <citation type="submission" date="2013-08" db="EMBL/GenBank/DDBJ databases">
        <title>Flavobacterium saliperosum type strain genome sequencing.</title>
        <authorList>
            <person name="Lee K."/>
            <person name="Yi H."/>
            <person name="Park S."/>
            <person name="Chun J."/>
        </authorList>
    </citation>
    <scope>NUCLEOTIDE SEQUENCE [LARGE SCALE GENOMIC DNA]</scope>
    <source>
        <strain evidence="2 3">S13</strain>
    </source>
</reference>
<organism evidence="2 3">
    <name type="scientific">Flavobacterium saliperosum S13</name>
    <dbReference type="NCBI Taxonomy" id="1341155"/>
    <lineage>
        <taxon>Bacteria</taxon>
        <taxon>Pseudomonadati</taxon>
        <taxon>Bacteroidota</taxon>
        <taxon>Flavobacteriia</taxon>
        <taxon>Flavobacteriales</taxon>
        <taxon>Flavobacteriaceae</taxon>
        <taxon>Flavobacterium</taxon>
    </lineage>
</organism>